<organism evidence="2 3">
    <name type="scientific">Colletotrichum lupini</name>
    <dbReference type="NCBI Taxonomy" id="145971"/>
    <lineage>
        <taxon>Eukaryota</taxon>
        <taxon>Fungi</taxon>
        <taxon>Dikarya</taxon>
        <taxon>Ascomycota</taxon>
        <taxon>Pezizomycotina</taxon>
        <taxon>Sordariomycetes</taxon>
        <taxon>Hypocreomycetidae</taxon>
        <taxon>Glomerellales</taxon>
        <taxon>Glomerellaceae</taxon>
        <taxon>Colletotrichum</taxon>
        <taxon>Colletotrichum acutatum species complex</taxon>
    </lineage>
</organism>
<proteinExistence type="predicted"/>
<feature type="compositionally biased region" description="Polar residues" evidence="1">
    <location>
        <begin position="36"/>
        <end position="50"/>
    </location>
</feature>
<dbReference type="EMBL" id="CP019476">
    <property type="protein sequence ID" value="UQC81823.1"/>
    <property type="molecule type" value="Genomic_DNA"/>
</dbReference>
<sequence>MLHEAFEAPSLGYDDGRDTLLEEVPGSYLIETDRQWSQGHQTDIQTSQTRPRPWGRHGKEATRLQSLAGALQGILDQHTMRDFIVLLVMEVCCRLHIPTLETRESQRAHVEISSCHSVSVPILLKLSVHGATGLELGEKSVVQCLQPARQPRPGWVLGSTNADFGQWNTGRSGQQAEGLRFHTCPANRYLRYSSLPQHFQNIEAPLASTFRNMASTPEGSHQPIDRGTHSVFLVPSSSPDHHLTDTHSSITHPSIVILNHHATNNDQHHYRCDLTADLAHLCKSPTDSGTSSLLHAPRQARDPPPESLPAAHDNVLTLATAPSSCSLLVAQPRLIPARLRQVISTLRRPNRGPRSMALAATPQLRLLYPYSVIDRRATIEPGNRCFSSRFSLLLSEPIHALYGWTDSSRAVNMVRSFHRSHIQSRGRYGKLPSHQWNAKTDQHGALLYTAVASLPLPAAQHAPRLRCVLIMLHYDHNSPDPWGNVDFYRGNQHGAFGGQAWQKITSRRGEHVAGISEPHPALRSINHGSHSPPCLLRGFGWSKIPQPIIRNASSHRAEQQETCEISVRRTEVERREFNQVGCLELVAGSPLPLLHLCLPFWFVDGGPSHFGYLVLQLTAIDTRACGQANRKANGPVGSTLEGLSQEKNLKKFLLLSLGAWKVQTDSIRTRDLGSVGWEDGRSVLQCSRSLQGTGDCARFWNGPDFSCRPQCAALQTRKLRAKEQTSDHWATGRSELFAEMNQLPIPFAKSLHYGQLTVTSRTSIASSTCFLYRMFYDATQDGFTSSVTAHGLSRFKRAMELPPRPWGFNGGTIRTDLKAQKRVETGMKGASCALCLVFSAHKLGHPDPWAFAQQQIDVSKISFCKFVLRNRGPSKRIPPLWKHVNPTALGVASDSLLGGRQIQRQIRTSLKLEKTQCRSSARATFFTTPSMIRPTALLLYPFNAPITAPPLARMAQLLEFEEEPQTEDG</sequence>
<feature type="region of interest" description="Disordered" evidence="1">
    <location>
        <begin position="287"/>
        <end position="310"/>
    </location>
</feature>
<dbReference type="GeneID" id="73341314"/>
<feature type="region of interest" description="Disordered" evidence="1">
    <location>
        <begin position="36"/>
        <end position="59"/>
    </location>
</feature>
<protein>
    <submittedName>
        <fullName evidence="2">Uncharacterized protein</fullName>
    </submittedName>
</protein>
<dbReference type="AlphaFoldDB" id="A0A9Q8SQY3"/>
<evidence type="ECO:0000313" key="3">
    <source>
        <dbReference type="Proteomes" id="UP000830671"/>
    </source>
</evidence>
<evidence type="ECO:0000256" key="1">
    <source>
        <dbReference type="SAM" id="MobiDB-lite"/>
    </source>
</evidence>
<reference evidence="2" key="1">
    <citation type="journal article" date="2021" name="Mol. Plant Microbe Interact.">
        <title>Complete Genome Sequence of the Plant-Pathogenic Fungus Colletotrichum lupini.</title>
        <authorList>
            <person name="Baroncelli R."/>
            <person name="Pensec F."/>
            <person name="Da Lio D."/>
            <person name="Boufleur T."/>
            <person name="Vicente I."/>
            <person name="Sarrocco S."/>
            <person name="Picot A."/>
            <person name="Baraldi E."/>
            <person name="Sukno S."/>
            <person name="Thon M."/>
            <person name="Le Floch G."/>
        </authorList>
    </citation>
    <scope>NUCLEOTIDE SEQUENCE</scope>
    <source>
        <strain evidence="2">IMI 504893</strain>
    </source>
</reference>
<evidence type="ECO:0000313" key="2">
    <source>
        <dbReference type="EMBL" id="UQC81823.1"/>
    </source>
</evidence>
<keyword evidence="3" id="KW-1185">Reference proteome</keyword>
<dbReference type="KEGG" id="clup:CLUP02_07309"/>
<dbReference type="Proteomes" id="UP000830671">
    <property type="component" value="Chromosome 4"/>
</dbReference>
<dbReference type="RefSeq" id="XP_049143447.1">
    <property type="nucleotide sequence ID" value="XM_049286304.1"/>
</dbReference>
<accession>A0A9Q8SQY3</accession>
<gene>
    <name evidence="2" type="ORF">CLUP02_07309</name>
</gene>
<name>A0A9Q8SQY3_9PEZI</name>